<gene>
    <name evidence="2" type="ORF">Poly24_03080</name>
</gene>
<reference evidence="2 3" key="1">
    <citation type="submission" date="2019-02" db="EMBL/GenBank/DDBJ databases">
        <title>Deep-cultivation of Planctomycetes and their phenomic and genomic characterization uncovers novel biology.</title>
        <authorList>
            <person name="Wiegand S."/>
            <person name="Jogler M."/>
            <person name="Boedeker C."/>
            <person name="Pinto D."/>
            <person name="Vollmers J."/>
            <person name="Rivas-Marin E."/>
            <person name="Kohn T."/>
            <person name="Peeters S.H."/>
            <person name="Heuer A."/>
            <person name="Rast P."/>
            <person name="Oberbeckmann S."/>
            <person name="Bunk B."/>
            <person name="Jeske O."/>
            <person name="Meyerdierks A."/>
            <person name="Storesund J.E."/>
            <person name="Kallscheuer N."/>
            <person name="Luecker S."/>
            <person name="Lage O.M."/>
            <person name="Pohl T."/>
            <person name="Merkel B.J."/>
            <person name="Hornburger P."/>
            <person name="Mueller R.-W."/>
            <person name="Bruemmer F."/>
            <person name="Labrenz M."/>
            <person name="Spormann A.M."/>
            <person name="Op den Camp H."/>
            <person name="Overmann J."/>
            <person name="Amann R."/>
            <person name="Jetten M.S.M."/>
            <person name="Mascher T."/>
            <person name="Medema M.H."/>
            <person name="Devos D.P."/>
            <person name="Kaster A.-K."/>
            <person name="Ovreas L."/>
            <person name="Rohde M."/>
            <person name="Galperin M.Y."/>
            <person name="Jogler C."/>
        </authorList>
    </citation>
    <scope>NUCLEOTIDE SEQUENCE [LARGE SCALE GENOMIC DNA]</scope>
    <source>
        <strain evidence="2 3">Poly24</strain>
    </source>
</reference>
<protein>
    <submittedName>
        <fullName evidence="2">Putative transposase</fullName>
    </submittedName>
</protein>
<dbReference type="RefSeq" id="WP_145089473.1">
    <property type="nucleotide sequence ID" value="NZ_CP036348.1"/>
</dbReference>
<keyword evidence="3" id="KW-1185">Reference proteome</keyword>
<dbReference type="Proteomes" id="UP000315082">
    <property type="component" value="Chromosome"/>
</dbReference>
<evidence type="ECO:0000313" key="2">
    <source>
        <dbReference type="EMBL" id="QDV66621.1"/>
    </source>
</evidence>
<dbReference type="KEGG" id="rcf:Poly24_03080"/>
<dbReference type="AlphaFoldDB" id="A0A518JM43"/>
<dbReference type="GO" id="GO:0006310">
    <property type="term" value="P:DNA recombination"/>
    <property type="evidence" value="ECO:0007669"/>
    <property type="project" value="TreeGrafter"/>
</dbReference>
<dbReference type="Pfam" id="PF04754">
    <property type="entry name" value="Transposase_31"/>
    <property type="match status" value="1"/>
</dbReference>
<dbReference type="OrthoDB" id="270715at2"/>
<proteinExistence type="predicted"/>
<feature type="domain" description="Transposase (putative) YhgA-like" evidence="1">
    <location>
        <begin position="14"/>
        <end position="207"/>
    </location>
</feature>
<dbReference type="InterPro" id="IPR051699">
    <property type="entry name" value="Rpn/YhgA-like_nuclease"/>
</dbReference>
<dbReference type="GO" id="GO:1990238">
    <property type="term" value="F:double-stranded DNA endonuclease activity"/>
    <property type="evidence" value="ECO:0007669"/>
    <property type="project" value="TreeGrafter"/>
</dbReference>
<dbReference type="PANTHER" id="PTHR34611:SF2">
    <property type="entry name" value="INACTIVE RECOMBINATION-PROMOTING NUCLEASE-LIKE PROTEIN RPNE-RELATED"/>
    <property type="match status" value="1"/>
</dbReference>
<dbReference type="EMBL" id="CP036348">
    <property type="protein sequence ID" value="QDV66621.1"/>
    <property type="molecule type" value="Genomic_DNA"/>
</dbReference>
<name>A0A518JM43_9BACT</name>
<evidence type="ECO:0000313" key="3">
    <source>
        <dbReference type="Proteomes" id="UP000315082"/>
    </source>
</evidence>
<dbReference type="PANTHER" id="PTHR34611">
    <property type="match status" value="1"/>
</dbReference>
<accession>A0A518JM43</accession>
<organism evidence="2 3">
    <name type="scientific">Rosistilla carotiformis</name>
    <dbReference type="NCBI Taxonomy" id="2528017"/>
    <lineage>
        <taxon>Bacteria</taxon>
        <taxon>Pseudomonadati</taxon>
        <taxon>Planctomycetota</taxon>
        <taxon>Planctomycetia</taxon>
        <taxon>Pirellulales</taxon>
        <taxon>Pirellulaceae</taxon>
        <taxon>Rosistilla</taxon>
    </lineage>
</organism>
<sequence>MDEDPEESDDRLKNPHDRFVRRLLGDTDHVRELVRWQLPAEVVAELDLETLVPAKETFVDKTLRGGLSDLVFQVELAGGGDAFVMLLFEHKSVVDEQAVFQVLRYMVAINEQRQRNGQPLCCVIPLILYHGVRSWDAPRRLPELIHAPAAFRGYIPDFDMPLLDLSGCSDAELRRESVFLAYMTLLKYIRRDELPERLPEILSLFHRLLPPATALESIETILRYLVVGTDRVSRQELVTVFTRVMQSKGASAMPTIAEEWKEEGRQEGRQEGAMIGQVLAYQQFLGRPTSGEEALLAMGADELRALFEQLQAEFQKLRR</sequence>
<evidence type="ECO:0000259" key="1">
    <source>
        <dbReference type="Pfam" id="PF04754"/>
    </source>
</evidence>
<dbReference type="InterPro" id="IPR006842">
    <property type="entry name" value="Transposase_31"/>
</dbReference>